<evidence type="ECO:0008006" key="4">
    <source>
        <dbReference type="Google" id="ProtNLM"/>
    </source>
</evidence>
<evidence type="ECO:0000256" key="1">
    <source>
        <dbReference type="SAM" id="SignalP"/>
    </source>
</evidence>
<gene>
    <name evidence="2" type="ORF">POL68_36625</name>
</gene>
<sequence length="135" mass="14150">MKKWLACVAAMSLAMVGCGGGDACDDVDEANDEVADKAEACRNVIDDSYFEGMSDAELDECKEGLDNCSDGDKDVIKDFADCAKKVPKCSASNTEPFENGLTICLLEAANKLTPACGAAVLGSSLHSPANFSRAR</sequence>
<dbReference type="EMBL" id="JAQNDM010000002">
    <property type="protein sequence ID" value="MDC0714048.1"/>
    <property type="molecule type" value="Genomic_DNA"/>
</dbReference>
<comment type="caution">
    <text evidence="2">The sequence shown here is derived from an EMBL/GenBank/DDBJ whole genome shotgun (WGS) entry which is preliminary data.</text>
</comment>
<proteinExistence type="predicted"/>
<feature type="chain" id="PRO_5046075775" description="Lipoprotein" evidence="1">
    <location>
        <begin position="24"/>
        <end position="135"/>
    </location>
</feature>
<organism evidence="2 3">
    <name type="scientific">Stigmatella ashevillensis</name>
    <dbReference type="NCBI Taxonomy" id="2995309"/>
    <lineage>
        <taxon>Bacteria</taxon>
        <taxon>Pseudomonadati</taxon>
        <taxon>Myxococcota</taxon>
        <taxon>Myxococcia</taxon>
        <taxon>Myxococcales</taxon>
        <taxon>Cystobacterineae</taxon>
        <taxon>Archangiaceae</taxon>
        <taxon>Stigmatella</taxon>
    </lineage>
</organism>
<name>A0ABT5DMT3_9BACT</name>
<dbReference type="Proteomes" id="UP001221838">
    <property type="component" value="Unassembled WGS sequence"/>
</dbReference>
<feature type="signal peptide" evidence="1">
    <location>
        <begin position="1"/>
        <end position="23"/>
    </location>
</feature>
<keyword evidence="1" id="KW-0732">Signal</keyword>
<protein>
    <recommendedName>
        <fullName evidence="4">Lipoprotein</fullName>
    </recommendedName>
</protein>
<reference evidence="2 3" key="1">
    <citation type="submission" date="2022-11" db="EMBL/GenBank/DDBJ databases">
        <title>Minimal conservation of predation-associated metabolite biosynthetic gene clusters underscores biosynthetic potential of Myxococcota including descriptions for ten novel species: Archangium lansinium sp. nov., Myxococcus landrumus sp. nov., Nannocystis bai.</title>
        <authorList>
            <person name="Ahearne A."/>
            <person name="Stevens C."/>
            <person name="Dowd S."/>
        </authorList>
    </citation>
    <scope>NUCLEOTIDE SEQUENCE [LARGE SCALE GENOMIC DNA]</scope>
    <source>
        <strain evidence="2 3">NCWAL01</strain>
    </source>
</reference>
<accession>A0ABT5DMT3</accession>
<evidence type="ECO:0000313" key="2">
    <source>
        <dbReference type="EMBL" id="MDC0714048.1"/>
    </source>
</evidence>
<dbReference type="PROSITE" id="PS51257">
    <property type="entry name" value="PROKAR_LIPOPROTEIN"/>
    <property type="match status" value="1"/>
</dbReference>
<keyword evidence="3" id="KW-1185">Reference proteome</keyword>
<dbReference type="RefSeq" id="WP_272144558.1">
    <property type="nucleotide sequence ID" value="NZ_JAQNDM010000002.1"/>
</dbReference>
<evidence type="ECO:0000313" key="3">
    <source>
        <dbReference type="Proteomes" id="UP001221838"/>
    </source>
</evidence>